<dbReference type="RefSeq" id="XP_007725280.1">
    <property type="nucleotide sequence ID" value="XM_007727090.1"/>
</dbReference>
<dbReference type="EMBL" id="AMWN01000005">
    <property type="protein sequence ID" value="EXJ85842.1"/>
    <property type="molecule type" value="Genomic_DNA"/>
</dbReference>
<dbReference type="AlphaFoldDB" id="W9XZA3"/>
<sequence>MTQLAPHEEAAPFLRLPAETRLHIYSYLIPEDRIEIDLCTSRRSELEHHPADARTTSVSSSSSGRSPPRSSTIPTPKRSIISGLVAQVIQLETITRTNGLHLLLVCRRTRDEVRSLLSTLPVRFHCPKCFEELLRNLSFGLGVGVKWMRHVEIVVNCGSGLFGPPFRPLTDSLAKFMVTETLQAARRTGWLYYGRLDLAGREEWKYEPLPADPVATTAESPSPPTVSAGALQTQTQNQLPPNAQFPVPADDHSVAAAGLGVQQSMTNGLQQQRGVQPRGPPEKWLISGWFSI</sequence>
<gene>
    <name evidence="2" type="ORF">A1O1_06211</name>
</gene>
<proteinExistence type="predicted"/>
<evidence type="ECO:0000256" key="1">
    <source>
        <dbReference type="SAM" id="MobiDB-lite"/>
    </source>
</evidence>
<dbReference type="HOGENOM" id="CLU_063709_0_0_1"/>
<dbReference type="Proteomes" id="UP000019484">
    <property type="component" value="Unassembled WGS sequence"/>
</dbReference>
<evidence type="ECO:0000313" key="2">
    <source>
        <dbReference type="EMBL" id="EXJ85842.1"/>
    </source>
</evidence>
<reference evidence="2 3" key="1">
    <citation type="submission" date="2013-03" db="EMBL/GenBank/DDBJ databases">
        <title>The Genome Sequence of Capronia coronata CBS 617.96.</title>
        <authorList>
            <consortium name="The Broad Institute Genomics Platform"/>
            <person name="Cuomo C."/>
            <person name="de Hoog S."/>
            <person name="Gorbushina A."/>
            <person name="Walker B."/>
            <person name="Young S.K."/>
            <person name="Zeng Q."/>
            <person name="Gargeya S."/>
            <person name="Fitzgerald M."/>
            <person name="Haas B."/>
            <person name="Abouelleil A."/>
            <person name="Allen A.W."/>
            <person name="Alvarado L."/>
            <person name="Arachchi H.M."/>
            <person name="Berlin A.M."/>
            <person name="Chapman S.B."/>
            <person name="Gainer-Dewar J."/>
            <person name="Goldberg J."/>
            <person name="Griggs A."/>
            <person name="Gujja S."/>
            <person name="Hansen M."/>
            <person name="Howarth C."/>
            <person name="Imamovic A."/>
            <person name="Ireland A."/>
            <person name="Larimer J."/>
            <person name="McCowan C."/>
            <person name="Murphy C."/>
            <person name="Pearson M."/>
            <person name="Poon T.W."/>
            <person name="Priest M."/>
            <person name="Roberts A."/>
            <person name="Saif S."/>
            <person name="Shea T."/>
            <person name="Sisk P."/>
            <person name="Sykes S."/>
            <person name="Wortman J."/>
            <person name="Nusbaum C."/>
            <person name="Birren B."/>
        </authorList>
    </citation>
    <scope>NUCLEOTIDE SEQUENCE [LARGE SCALE GENOMIC DNA]</scope>
    <source>
        <strain evidence="2 3">CBS 617.96</strain>
    </source>
</reference>
<protein>
    <submittedName>
        <fullName evidence="2">Uncharacterized protein</fullName>
    </submittedName>
</protein>
<keyword evidence="3" id="KW-1185">Reference proteome</keyword>
<organism evidence="2 3">
    <name type="scientific">Capronia coronata CBS 617.96</name>
    <dbReference type="NCBI Taxonomy" id="1182541"/>
    <lineage>
        <taxon>Eukaryota</taxon>
        <taxon>Fungi</taxon>
        <taxon>Dikarya</taxon>
        <taxon>Ascomycota</taxon>
        <taxon>Pezizomycotina</taxon>
        <taxon>Eurotiomycetes</taxon>
        <taxon>Chaetothyriomycetidae</taxon>
        <taxon>Chaetothyriales</taxon>
        <taxon>Herpotrichiellaceae</taxon>
        <taxon>Capronia</taxon>
    </lineage>
</organism>
<name>W9XZA3_9EURO</name>
<comment type="caution">
    <text evidence="2">The sequence shown here is derived from an EMBL/GenBank/DDBJ whole genome shotgun (WGS) entry which is preliminary data.</text>
</comment>
<feature type="compositionally biased region" description="Low complexity" evidence="1">
    <location>
        <begin position="54"/>
        <end position="76"/>
    </location>
</feature>
<evidence type="ECO:0000313" key="3">
    <source>
        <dbReference type="Proteomes" id="UP000019484"/>
    </source>
</evidence>
<accession>W9XZA3</accession>
<feature type="region of interest" description="Disordered" evidence="1">
    <location>
        <begin position="212"/>
        <end position="233"/>
    </location>
</feature>
<dbReference type="GeneID" id="19161079"/>
<dbReference type="OrthoDB" id="4160558at2759"/>
<feature type="region of interest" description="Disordered" evidence="1">
    <location>
        <begin position="47"/>
        <end position="76"/>
    </location>
</feature>